<feature type="modified residue" description="FMN phosphoryl threonine" evidence="6">
    <location>
        <position position="167"/>
    </location>
</feature>
<evidence type="ECO:0000256" key="6">
    <source>
        <dbReference type="HAMAP-Rule" id="MF_00479"/>
    </source>
</evidence>
<dbReference type="AlphaFoldDB" id="A0A5C7VRA1"/>
<comment type="function">
    <text evidence="6">Part of a membrane-bound complex that couples electron transfer with translocation of ions across the membrane.</text>
</comment>
<keyword evidence="6" id="KW-0472">Membrane</keyword>
<keyword evidence="4 6" id="KW-0288">FMN</keyword>
<keyword evidence="6" id="KW-0997">Cell inner membrane</keyword>
<dbReference type="InterPro" id="IPR007329">
    <property type="entry name" value="FMN-bd"/>
</dbReference>
<dbReference type="GO" id="GO:0005886">
    <property type="term" value="C:plasma membrane"/>
    <property type="evidence" value="ECO:0007669"/>
    <property type="project" value="UniProtKB-SubCell"/>
</dbReference>
<evidence type="ECO:0000313" key="9">
    <source>
        <dbReference type="Proteomes" id="UP000321110"/>
    </source>
</evidence>
<evidence type="ECO:0000256" key="4">
    <source>
        <dbReference type="ARBA" id="ARBA00022643"/>
    </source>
</evidence>
<dbReference type="Proteomes" id="UP000321110">
    <property type="component" value="Unassembled WGS sequence"/>
</dbReference>
<accession>A0A5C7VRA1</accession>
<sequence>MKRAVLLLLLIALLGAGLLALLQYFAAPRIEQQRQAAAERALLDLLPAGSYDNRPLQQPIALAAGGLLGNARTEQGYLASLNGRPSAVLLPVSASGYEGPIQLLVAITPDGRLLASKVLQQQETPGLADLLAPERVSWLRSLDDKSLAADWSLRADGGRIDQIAGATVTSHAVTDALKRALRFFDAEREQLLEARP</sequence>
<dbReference type="InterPro" id="IPR010209">
    <property type="entry name" value="Ion_transpt_RnfG/RsxG"/>
</dbReference>
<dbReference type="EC" id="7.-.-.-" evidence="6"/>
<comment type="similarity">
    <text evidence="6">Belongs to the RnfG family.</text>
</comment>
<evidence type="ECO:0000256" key="5">
    <source>
        <dbReference type="ARBA" id="ARBA00022982"/>
    </source>
</evidence>
<keyword evidence="5 6" id="KW-0249">Electron transport</keyword>
<evidence type="ECO:0000256" key="2">
    <source>
        <dbReference type="ARBA" id="ARBA00022553"/>
    </source>
</evidence>
<dbReference type="PANTHER" id="PTHR36118">
    <property type="entry name" value="ION-TRANSLOCATING OXIDOREDUCTASE COMPLEX SUBUNIT G"/>
    <property type="match status" value="1"/>
</dbReference>
<dbReference type="Pfam" id="PF04205">
    <property type="entry name" value="FMN_bind"/>
    <property type="match status" value="1"/>
</dbReference>
<dbReference type="GO" id="GO:0022900">
    <property type="term" value="P:electron transport chain"/>
    <property type="evidence" value="ECO:0007669"/>
    <property type="project" value="UniProtKB-UniRule"/>
</dbReference>
<keyword evidence="6" id="KW-1133">Transmembrane helix</keyword>
<dbReference type="NCBIfam" id="TIGR01947">
    <property type="entry name" value="rnfG"/>
    <property type="match status" value="1"/>
</dbReference>
<evidence type="ECO:0000256" key="1">
    <source>
        <dbReference type="ARBA" id="ARBA00022448"/>
    </source>
</evidence>
<dbReference type="PANTHER" id="PTHR36118:SF1">
    <property type="entry name" value="ION-TRANSLOCATING OXIDOREDUCTASE COMPLEX SUBUNIT G"/>
    <property type="match status" value="1"/>
</dbReference>
<keyword evidence="6" id="KW-1003">Cell membrane</keyword>
<keyword evidence="1 6" id="KW-0813">Transport</keyword>
<dbReference type="GO" id="GO:0010181">
    <property type="term" value="F:FMN binding"/>
    <property type="evidence" value="ECO:0007669"/>
    <property type="project" value="InterPro"/>
</dbReference>
<dbReference type="HAMAP" id="MF_00479">
    <property type="entry name" value="RsxG_RnfG"/>
    <property type="match status" value="1"/>
</dbReference>
<comment type="caution">
    <text evidence="8">The sequence shown here is derived from an EMBL/GenBank/DDBJ whole genome shotgun (WGS) entry which is preliminary data.</text>
</comment>
<protein>
    <recommendedName>
        <fullName evidence="6">Ion-translocating oxidoreductase complex subunit G</fullName>
        <ecNumber evidence="6">7.-.-.-</ecNumber>
    </recommendedName>
    <alternativeName>
        <fullName evidence="6">Rnf electron transport complex subunit G</fullName>
    </alternativeName>
</protein>
<comment type="cofactor">
    <cofactor evidence="6">
        <name>FMN</name>
        <dbReference type="ChEBI" id="CHEBI:58210"/>
    </cofactor>
</comment>
<keyword evidence="3 6" id="KW-0285">Flavoprotein</keyword>
<reference evidence="8 9" key="1">
    <citation type="submission" date="2018-09" db="EMBL/GenBank/DDBJ databases">
        <title>Metagenome Assembled Genomes from an Advanced Water Purification Facility.</title>
        <authorList>
            <person name="Stamps B.W."/>
            <person name="Spear J.R."/>
        </authorList>
    </citation>
    <scope>NUCLEOTIDE SEQUENCE [LARGE SCALE GENOMIC DNA]</scope>
    <source>
        <strain evidence="8">Bin_52_1</strain>
    </source>
</reference>
<evidence type="ECO:0000313" key="8">
    <source>
        <dbReference type="EMBL" id="TXI27619.1"/>
    </source>
</evidence>
<keyword evidence="6" id="KW-1278">Translocase</keyword>
<gene>
    <name evidence="6" type="primary">rnfG</name>
    <name evidence="8" type="ORF">E6Q69_17695</name>
</gene>
<keyword evidence="2 6" id="KW-0597">Phosphoprotein</keyword>
<comment type="subcellular location">
    <subcellularLocation>
        <location evidence="6">Cell inner membrane</location>
        <topology evidence="6">Single-pass membrane protein</topology>
    </subcellularLocation>
</comment>
<organism evidence="8 9">
    <name type="scientific">Aquipseudomonas alcaligenes</name>
    <name type="common">Pseudomonas alcaligenes</name>
    <dbReference type="NCBI Taxonomy" id="43263"/>
    <lineage>
        <taxon>Bacteria</taxon>
        <taxon>Pseudomonadati</taxon>
        <taxon>Pseudomonadota</taxon>
        <taxon>Gammaproteobacteria</taxon>
        <taxon>Pseudomonadales</taxon>
        <taxon>Pseudomonadaceae</taxon>
        <taxon>Aquipseudomonas</taxon>
    </lineage>
</organism>
<evidence type="ECO:0000259" key="7">
    <source>
        <dbReference type="SMART" id="SM00900"/>
    </source>
</evidence>
<dbReference type="PIRSF" id="PIRSF006091">
    <property type="entry name" value="E_trnsport_RnfG"/>
    <property type="match status" value="1"/>
</dbReference>
<dbReference type="EMBL" id="SSFO01000300">
    <property type="protein sequence ID" value="TXI27619.1"/>
    <property type="molecule type" value="Genomic_DNA"/>
</dbReference>
<feature type="domain" description="FMN-binding" evidence="7">
    <location>
        <begin position="96"/>
        <end position="184"/>
    </location>
</feature>
<keyword evidence="6" id="KW-0812">Transmembrane</keyword>
<proteinExistence type="inferred from homology"/>
<name>A0A5C7VRA1_AQUAC</name>
<evidence type="ECO:0000256" key="3">
    <source>
        <dbReference type="ARBA" id="ARBA00022630"/>
    </source>
</evidence>
<dbReference type="SMART" id="SM00900">
    <property type="entry name" value="FMN_bind"/>
    <property type="match status" value="1"/>
</dbReference>
<comment type="subunit">
    <text evidence="6">The complex is composed of six subunits: RnfA, RnfB, RnfC, RnfD, RnfE and RnfG.</text>
</comment>
<dbReference type="GO" id="GO:0009055">
    <property type="term" value="F:electron transfer activity"/>
    <property type="evidence" value="ECO:0007669"/>
    <property type="project" value="InterPro"/>
</dbReference>